<feature type="compositionally biased region" description="Basic and acidic residues" evidence="3">
    <location>
        <begin position="969"/>
        <end position="979"/>
    </location>
</feature>
<dbReference type="GO" id="GO:0000981">
    <property type="term" value="F:DNA-binding transcription factor activity, RNA polymerase II-specific"/>
    <property type="evidence" value="ECO:0007669"/>
    <property type="project" value="InterPro"/>
</dbReference>
<dbReference type="PANTHER" id="PTHR46910:SF38">
    <property type="entry name" value="ZN(2)-C6 FUNGAL-TYPE DOMAIN-CONTAINING PROTEIN"/>
    <property type="match status" value="1"/>
</dbReference>
<dbReference type="InterPro" id="IPR050987">
    <property type="entry name" value="AtrR-like"/>
</dbReference>
<dbReference type="InterPro" id="IPR001138">
    <property type="entry name" value="Zn2Cys6_DnaBD"/>
</dbReference>
<feature type="region of interest" description="Disordered" evidence="3">
    <location>
        <begin position="119"/>
        <end position="166"/>
    </location>
</feature>
<dbReference type="Gene3D" id="4.10.240.10">
    <property type="entry name" value="Zn(2)-C6 fungal-type DNA-binding domain"/>
    <property type="match status" value="1"/>
</dbReference>
<feature type="transmembrane region" description="Helical" evidence="4">
    <location>
        <begin position="692"/>
        <end position="714"/>
    </location>
</feature>
<reference evidence="6" key="2">
    <citation type="journal article" date="2023" name="Proc. Natl. Acad. Sci. U.S.A.">
        <title>A global phylogenomic analysis of the shiitake genus Lentinula.</title>
        <authorList>
            <person name="Sierra-Patev S."/>
            <person name="Min B."/>
            <person name="Naranjo-Ortiz M."/>
            <person name="Looney B."/>
            <person name="Konkel Z."/>
            <person name="Slot J.C."/>
            <person name="Sakamoto Y."/>
            <person name="Steenwyk J.L."/>
            <person name="Rokas A."/>
            <person name="Carro J."/>
            <person name="Camarero S."/>
            <person name="Ferreira P."/>
            <person name="Molpeceres G."/>
            <person name="Ruiz-Duenas F.J."/>
            <person name="Serrano A."/>
            <person name="Henrissat B."/>
            <person name="Drula E."/>
            <person name="Hughes K.W."/>
            <person name="Mata J.L."/>
            <person name="Ishikawa N.K."/>
            <person name="Vargas-Isla R."/>
            <person name="Ushijima S."/>
            <person name="Smith C.A."/>
            <person name="Donoghue J."/>
            <person name="Ahrendt S."/>
            <person name="Andreopoulos W."/>
            <person name="He G."/>
            <person name="LaButti K."/>
            <person name="Lipzen A."/>
            <person name="Ng V."/>
            <person name="Riley R."/>
            <person name="Sandor L."/>
            <person name="Barry K."/>
            <person name="Martinez A.T."/>
            <person name="Xiao Y."/>
            <person name="Gibbons J.G."/>
            <person name="Terashima K."/>
            <person name="Grigoriev I.V."/>
            <person name="Hibbett D."/>
        </authorList>
    </citation>
    <scope>NUCLEOTIDE SEQUENCE</scope>
    <source>
        <strain evidence="6">Sp2 HRB7682 ss15</strain>
    </source>
</reference>
<evidence type="ECO:0000313" key="7">
    <source>
        <dbReference type="Proteomes" id="UP001150238"/>
    </source>
</evidence>
<dbReference type="Pfam" id="PF04082">
    <property type="entry name" value="Fungal_trans"/>
    <property type="match status" value="1"/>
</dbReference>
<dbReference type="CDD" id="cd00067">
    <property type="entry name" value="GAL4"/>
    <property type="match status" value="1"/>
</dbReference>
<evidence type="ECO:0000256" key="4">
    <source>
        <dbReference type="SAM" id="Phobius"/>
    </source>
</evidence>
<dbReference type="InterPro" id="IPR007219">
    <property type="entry name" value="XnlR_reg_dom"/>
</dbReference>
<feature type="compositionally biased region" description="Basic and acidic residues" evidence="3">
    <location>
        <begin position="132"/>
        <end position="150"/>
    </location>
</feature>
<keyword evidence="4" id="KW-1133">Transmembrane helix</keyword>
<dbReference type="AlphaFoldDB" id="A0A9W8ZWJ5"/>
<dbReference type="PANTHER" id="PTHR46910">
    <property type="entry name" value="TRANSCRIPTION FACTOR PDR1"/>
    <property type="match status" value="1"/>
</dbReference>
<dbReference type="SUPFAM" id="SSF57701">
    <property type="entry name" value="Zn2/Cys6 DNA-binding domain"/>
    <property type="match status" value="1"/>
</dbReference>
<dbReference type="GO" id="GO:0008270">
    <property type="term" value="F:zinc ion binding"/>
    <property type="evidence" value="ECO:0007669"/>
    <property type="project" value="InterPro"/>
</dbReference>
<feature type="region of interest" description="Disordered" evidence="3">
    <location>
        <begin position="920"/>
        <end position="991"/>
    </location>
</feature>
<dbReference type="SMART" id="SM00066">
    <property type="entry name" value="GAL4"/>
    <property type="match status" value="1"/>
</dbReference>
<evidence type="ECO:0000256" key="1">
    <source>
        <dbReference type="ARBA" id="ARBA00022723"/>
    </source>
</evidence>
<organism evidence="6 7">
    <name type="scientific">Lentinula lateritia</name>
    <dbReference type="NCBI Taxonomy" id="40482"/>
    <lineage>
        <taxon>Eukaryota</taxon>
        <taxon>Fungi</taxon>
        <taxon>Dikarya</taxon>
        <taxon>Basidiomycota</taxon>
        <taxon>Agaricomycotina</taxon>
        <taxon>Agaricomycetes</taxon>
        <taxon>Agaricomycetidae</taxon>
        <taxon>Agaricales</taxon>
        <taxon>Marasmiineae</taxon>
        <taxon>Omphalotaceae</taxon>
        <taxon>Lentinula</taxon>
    </lineage>
</organism>
<dbReference type="EMBL" id="JANVFS010000039">
    <property type="protein sequence ID" value="KAJ4467958.1"/>
    <property type="molecule type" value="Genomic_DNA"/>
</dbReference>
<protein>
    <submittedName>
        <fullName evidence="6">Fungal-specific transcription factor domain-containing protein</fullName>
    </submittedName>
</protein>
<dbReference type="PROSITE" id="PS50048">
    <property type="entry name" value="ZN2_CY6_FUNGAL_2"/>
    <property type="match status" value="1"/>
</dbReference>
<comment type="caution">
    <text evidence="6">The sequence shown here is derived from an EMBL/GenBank/DDBJ whole genome shotgun (WGS) entry which is preliminary data.</text>
</comment>
<evidence type="ECO:0000256" key="3">
    <source>
        <dbReference type="SAM" id="MobiDB-lite"/>
    </source>
</evidence>
<feature type="compositionally biased region" description="Polar residues" evidence="3">
    <location>
        <begin position="951"/>
        <end position="965"/>
    </location>
</feature>
<evidence type="ECO:0000313" key="6">
    <source>
        <dbReference type="EMBL" id="KAJ4467958.1"/>
    </source>
</evidence>
<keyword evidence="2" id="KW-0539">Nucleus</keyword>
<dbReference type="GO" id="GO:0006351">
    <property type="term" value="P:DNA-templated transcription"/>
    <property type="evidence" value="ECO:0007669"/>
    <property type="project" value="InterPro"/>
</dbReference>
<keyword evidence="4" id="KW-0472">Membrane</keyword>
<dbReference type="Pfam" id="PF00172">
    <property type="entry name" value="Zn_clus"/>
    <property type="match status" value="1"/>
</dbReference>
<evidence type="ECO:0000256" key="2">
    <source>
        <dbReference type="ARBA" id="ARBA00023242"/>
    </source>
</evidence>
<feature type="domain" description="Zn(2)-C6 fungal-type" evidence="5">
    <location>
        <begin position="51"/>
        <end position="84"/>
    </location>
</feature>
<name>A0A9W8ZWJ5_9AGAR</name>
<dbReference type="GO" id="GO:0003677">
    <property type="term" value="F:DNA binding"/>
    <property type="evidence" value="ECO:0007669"/>
    <property type="project" value="InterPro"/>
</dbReference>
<accession>A0A9W8ZWJ5</accession>
<dbReference type="Proteomes" id="UP001150238">
    <property type="component" value="Unassembled WGS sequence"/>
</dbReference>
<feature type="compositionally biased region" description="Low complexity" evidence="3">
    <location>
        <begin position="200"/>
        <end position="210"/>
    </location>
</feature>
<feature type="region of interest" description="Disordered" evidence="3">
    <location>
        <begin position="194"/>
        <end position="213"/>
    </location>
</feature>
<feature type="compositionally biased region" description="Polar residues" evidence="3">
    <location>
        <begin position="12"/>
        <end position="29"/>
    </location>
</feature>
<sequence>MQRPGSYGPAENSMNFQSGLKTLHPSLQSLKRGDDPYKRSSGTKISNRTRACDFCRSRKTRCDGPRKVDNICTNCLQNKKACTYVEASTPRGPPKSYITGLEDKLEQMEILLQRLRPGQDFSAELGPPVLRDSWKDPKPPSENSHSESRLRVSSPPKLAPHLGSNISIPMSSHLKIHTNPSTSSNMFQYHRTRQGSTINSADSSSSQYDSSDTDELVDNFEKGMQRLTLHPGHSQLQGAGPYDRFHGQSSYIKLVDATRKLRQAHIMAQKEELSNSSGSNASTTSPSPEISNASRRLEFWRVPKWELVYEGLHVDSPKLLDSVLQQFPEPVLAEELIEHYFLHVNPQLSLLNKQIFLRQWRDRLHNKDIWFSALSMCIFALGSRWSNDPRVIPRDHTRSRLDWTKAGWDYFNVVISIHRARRSLLCTATLFEVQTFSLVAWYLRGTPDYAVGGTMVTVGIRKAQDVGAHRKAVYERFPTADEELWKRAFWLLVILDRTGSASLGRPCSLGEEDYDLELPLEVDDEFWSTEDPSLAFQQPNGLPSRVTAFNAWIGITQIVGFALRTLYALDPKKIFLGRRTLPEPEVLVKQLNIALDEWFNSLPEFLQWPVTTDDLIFSNQSASLHLSYHFAYILIYRTFIPFSQILPPGIRGVRIPRSSQKPSALSTPALPICVNAAKSCARIIQEQMLRGFSNVAFLITMCNVCTAVLIVHLWDLKAKEISERSIRISTTEDVKPQYALAIQSAKDDIEIFLNALEWAKSHYSSVAQILDDLRASFPHYDSPAADQYLSGRQESSSYLPSSEGSRTLWSWDSPEVPSNAPSLSTLSKPDWNNLPPGNYSPLRTNSYSIPTASFERTSNPLIRRDSDPYLRQRAFWPTYSNPSSSTQIPSNQHTISNYPAPNRESLPFIKAIKRSPFALSQPAHPRYSSTSSSRHDYSPYDPYRVNDELNIPQQLPTSDARSMPTSPEYDQRSYTRDEGDTAWNGYRPVFP</sequence>
<reference evidence="6" key="1">
    <citation type="submission" date="2022-08" db="EMBL/GenBank/DDBJ databases">
        <authorList>
            <consortium name="DOE Joint Genome Institute"/>
            <person name="Min B."/>
            <person name="Riley R."/>
            <person name="Sierra-Patev S."/>
            <person name="Naranjo-Ortiz M."/>
            <person name="Looney B."/>
            <person name="Konkel Z."/>
            <person name="Slot J.C."/>
            <person name="Sakamoto Y."/>
            <person name="Steenwyk J.L."/>
            <person name="Rokas A."/>
            <person name="Carro J."/>
            <person name="Camarero S."/>
            <person name="Ferreira P."/>
            <person name="Molpeceres G."/>
            <person name="Ruiz-Duenas F.J."/>
            <person name="Serrano A."/>
            <person name="Henrissat B."/>
            <person name="Drula E."/>
            <person name="Hughes K.W."/>
            <person name="Mata J.L."/>
            <person name="Ishikawa N.K."/>
            <person name="Vargas-Isla R."/>
            <person name="Ushijima S."/>
            <person name="Smith C.A."/>
            <person name="Ahrendt S."/>
            <person name="Andreopoulos W."/>
            <person name="He G."/>
            <person name="Labutti K."/>
            <person name="Lipzen A."/>
            <person name="Ng V."/>
            <person name="Sandor L."/>
            <person name="Barry K."/>
            <person name="Martinez A.T."/>
            <person name="Xiao Y."/>
            <person name="Gibbons J.G."/>
            <person name="Terashima K."/>
            <person name="Hibbett D.S."/>
            <person name="Grigoriev I.V."/>
        </authorList>
    </citation>
    <scope>NUCLEOTIDE SEQUENCE</scope>
    <source>
        <strain evidence="6">Sp2 HRB7682 ss15</strain>
    </source>
</reference>
<proteinExistence type="predicted"/>
<dbReference type="InterPro" id="IPR036864">
    <property type="entry name" value="Zn2-C6_fun-type_DNA-bd_sf"/>
</dbReference>
<feature type="region of interest" description="Disordered" evidence="3">
    <location>
        <begin position="269"/>
        <end position="290"/>
    </location>
</feature>
<dbReference type="SMART" id="SM00906">
    <property type="entry name" value="Fungal_trans"/>
    <property type="match status" value="1"/>
</dbReference>
<keyword evidence="1" id="KW-0479">Metal-binding</keyword>
<feature type="transmembrane region" description="Helical" evidence="4">
    <location>
        <begin position="549"/>
        <end position="569"/>
    </location>
</feature>
<keyword evidence="4" id="KW-0812">Transmembrane</keyword>
<feature type="compositionally biased region" description="Polar residues" evidence="3">
    <location>
        <begin position="878"/>
        <end position="899"/>
    </location>
</feature>
<feature type="region of interest" description="Disordered" evidence="3">
    <location>
        <begin position="878"/>
        <end position="902"/>
    </location>
</feature>
<gene>
    <name evidence="6" type="ORF">C8J55DRAFT_525290</name>
</gene>
<feature type="region of interest" description="Disordered" evidence="3">
    <location>
        <begin position="1"/>
        <end position="43"/>
    </location>
</feature>
<feature type="compositionally biased region" description="Low complexity" evidence="3">
    <location>
        <begin position="274"/>
        <end position="288"/>
    </location>
</feature>
<evidence type="ECO:0000259" key="5">
    <source>
        <dbReference type="PROSITE" id="PS50048"/>
    </source>
</evidence>
<dbReference type="PROSITE" id="PS00463">
    <property type="entry name" value="ZN2_CY6_FUNGAL_1"/>
    <property type="match status" value="1"/>
</dbReference>
<dbReference type="CDD" id="cd12148">
    <property type="entry name" value="fungal_TF_MHR"/>
    <property type="match status" value="1"/>
</dbReference>